<comment type="caution">
    <text evidence="3">The sequence shown here is derived from an EMBL/GenBank/DDBJ whole genome shotgun (WGS) entry which is preliminary data.</text>
</comment>
<dbReference type="EMBL" id="JADNRY010000022">
    <property type="protein sequence ID" value="KAF9072763.1"/>
    <property type="molecule type" value="Genomic_DNA"/>
</dbReference>
<dbReference type="Pfam" id="PF02179">
    <property type="entry name" value="BAG"/>
    <property type="match status" value="1"/>
</dbReference>
<dbReference type="AlphaFoldDB" id="A0A9P5Q0Y4"/>
<dbReference type="Proteomes" id="UP000772434">
    <property type="component" value="Unassembled WGS sequence"/>
</dbReference>
<dbReference type="OrthoDB" id="333905at2759"/>
<evidence type="ECO:0000259" key="2">
    <source>
        <dbReference type="PROSITE" id="PS51035"/>
    </source>
</evidence>
<feature type="region of interest" description="Disordered" evidence="1">
    <location>
        <begin position="1"/>
        <end position="34"/>
    </location>
</feature>
<dbReference type="GO" id="GO:0051087">
    <property type="term" value="F:protein-folding chaperone binding"/>
    <property type="evidence" value="ECO:0007669"/>
    <property type="project" value="InterPro"/>
</dbReference>
<dbReference type="PROSITE" id="PS51035">
    <property type="entry name" value="BAG"/>
    <property type="match status" value="1"/>
</dbReference>
<feature type="domain" description="BAG" evidence="2">
    <location>
        <begin position="175"/>
        <end position="215"/>
    </location>
</feature>
<name>A0A9P5Q0Y4_9AGAR</name>
<feature type="compositionally biased region" description="Polar residues" evidence="1">
    <location>
        <begin position="25"/>
        <end position="34"/>
    </location>
</feature>
<gene>
    <name evidence="3" type="ORF">BDP27DRAFT_387923</name>
</gene>
<evidence type="ECO:0000313" key="4">
    <source>
        <dbReference type="Proteomes" id="UP000772434"/>
    </source>
</evidence>
<evidence type="ECO:0000313" key="3">
    <source>
        <dbReference type="EMBL" id="KAF9072763.1"/>
    </source>
</evidence>
<feature type="region of interest" description="Disordered" evidence="1">
    <location>
        <begin position="67"/>
        <end position="100"/>
    </location>
</feature>
<dbReference type="Gene3D" id="1.20.58.120">
    <property type="entry name" value="BAG domain"/>
    <property type="match status" value="1"/>
</dbReference>
<dbReference type="InterPro" id="IPR036533">
    <property type="entry name" value="BAG_dom_sf"/>
</dbReference>
<feature type="compositionally biased region" description="Low complexity" evidence="1">
    <location>
        <begin position="131"/>
        <end position="140"/>
    </location>
</feature>
<accession>A0A9P5Q0Y4</accession>
<proteinExistence type="predicted"/>
<evidence type="ECO:0000256" key="1">
    <source>
        <dbReference type="SAM" id="MobiDB-lite"/>
    </source>
</evidence>
<organism evidence="3 4">
    <name type="scientific">Rhodocollybia butyracea</name>
    <dbReference type="NCBI Taxonomy" id="206335"/>
    <lineage>
        <taxon>Eukaryota</taxon>
        <taxon>Fungi</taxon>
        <taxon>Dikarya</taxon>
        <taxon>Basidiomycota</taxon>
        <taxon>Agaricomycotina</taxon>
        <taxon>Agaricomycetes</taxon>
        <taxon>Agaricomycetidae</taxon>
        <taxon>Agaricales</taxon>
        <taxon>Marasmiineae</taxon>
        <taxon>Omphalotaceae</taxon>
        <taxon>Rhodocollybia</taxon>
    </lineage>
</organism>
<dbReference type="SUPFAM" id="SSF63491">
    <property type="entry name" value="BAG domain"/>
    <property type="match status" value="1"/>
</dbReference>
<feature type="region of interest" description="Disordered" evidence="1">
    <location>
        <begin position="127"/>
        <end position="153"/>
    </location>
</feature>
<keyword evidence="4" id="KW-1185">Reference proteome</keyword>
<sequence>MFNPQPLVSSDAKKVATKPVAQPQAVDSSSRPVSTLSLKEQLEARLHNDESVEIQDTIQALLASLSDSHASATTSVPDASNHKGKGKASEPRPGPSTPSDALKALEAVQNIEASFIALQDDFEFPDDVDFSPTSSRSSSPSRDDSASNAESDTATIRKLGYTARNHPIRFYEQSLSRLLVQLDEIESNGNAELRVRRKAVVALVEGALEELEKKVEVRWIRWNKSHVRADREEDSEPSRNVEVADSEVPAETVSGITATAESAVASSFPLTAIEVESSDVDTSSPTTGEVVEEVTVDETDLSLNATNAVEDSFEAPSQPETEDDIANTDTNSLSVNLPLRVSTYASTVDAPASLSSPVISESLKQTELIHFPTLL</sequence>
<dbReference type="InterPro" id="IPR003103">
    <property type="entry name" value="BAG_domain"/>
</dbReference>
<reference evidence="3" key="1">
    <citation type="submission" date="2020-11" db="EMBL/GenBank/DDBJ databases">
        <authorList>
            <consortium name="DOE Joint Genome Institute"/>
            <person name="Ahrendt S."/>
            <person name="Riley R."/>
            <person name="Andreopoulos W."/>
            <person name="Labutti K."/>
            <person name="Pangilinan J."/>
            <person name="Ruiz-Duenas F.J."/>
            <person name="Barrasa J.M."/>
            <person name="Sanchez-Garcia M."/>
            <person name="Camarero S."/>
            <person name="Miyauchi S."/>
            <person name="Serrano A."/>
            <person name="Linde D."/>
            <person name="Babiker R."/>
            <person name="Drula E."/>
            <person name="Ayuso-Fernandez I."/>
            <person name="Pacheco R."/>
            <person name="Padilla G."/>
            <person name="Ferreira P."/>
            <person name="Barriuso J."/>
            <person name="Kellner H."/>
            <person name="Castanera R."/>
            <person name="Alfaro M."/>
            <person name="Ramirez L."/>
            <person name="Pisabarro A.G."/>
            <person name="Kuo A."/>
            <person name="Tritt A."/>
            <person name="Lipzen A."/>
            <person name="He G."/>
            <person name="Yan M."/>
            <person name="Ng V."/>
            <person name="Cullen D."/>
            <person name="Martin F."/>
            <person name="Rosso M.-N."/>
            <person name="Henrissat B."/>
            <person name="Hibbett D."/>
            <person name="Martinez A.T."/>
            <person name="Grigoriev I.V."/>
        </authorList>
    </citation>
    <scope>NUCLEOTIDE SEQUENCE</scope>
    <source>
        <strain evidence="3">AH 40177</strain>
    </source>
</reference>
<protein>
    <recommendedName>
        <fullName evidence="2">BAG domain-containing protein</fullName>
    </recommendedName>
</protein>